<evidence type="ECO:0000313" key="5">
    <source>
        <dbReference type="Proteomes" id="UP001159363"/>
    </source>
</evidence>
<keyword evidence="1" id="KW-0175">Coiled coil</keyword>
<comment type="caution">
    <text evidence="4">The sequence shown here is derived from an EMBL/GenBank/DDBJ whole genome shotgun (WGS) entry which is preliminary data.</text>
</comment>
<evidence type="ECO:0000259" key="2">
    <source>
        <dbReference type="Pfam" id="PF23360"/>
    </source>
</evidence>
<evidence type="ECO:0000256" key="1">
    <source>
        <dbReference type="SAM" id="Coils"/>
    </source>
</evidence>
<dbReference type="Proteomes" id="UP001159363">
    <property type="component" value="Chromosome 6"/>
</dbReference>
<proteinExistence type="predicted"/>
<reference evidence="4 5" key="1">
    <citation type="submission" date="2023-02" db="EMBL/GenBank/DDBJ databases">
        <title>LHISI_Scaffold_Assembly.</title>
        <authorList>
            <person name="Stuart O.P."/>
            <person name="Cleave R."/>
            <person name="Magrath M.J.L."/>
            <person name="Mikheyev A.S."/>
        </authorList>
    </citation>
    <scope>NUCLEOTIDE SEQUENCE [LARGE SCALE GENOMIC DNA]</scope>
    <source>
        <strain evidence="4">Daus_M_001</strain>
        <tissue evidence="4">Leg muscle</tissue>
    </source>
</reference>
<feature type="domain" description="BBS7 GAE" evidence="2">
    <location>
        <begin position="550"/>
        <end position="605"/>
    </location>
</feature>
<evidence type="ECO:0000259" key="3">
    <source>
        <dbReference type="Pfam" id="PF23743"/>
    </source>
</evidence>
<feature type="domain" description="BBS7 GAE" evidence="2">
    <location>
        <begin position="415"/>
        <end position="473"/>
    </location>
</feature>
<dbReference type="PANTHER" id="PTHR16074">
    <property type="entry name" value="BARDET-BIEDL SYNDROME 7 PROTEIN"/>
    <property type="match status" value="1"/>
</dbReference>
<name>A0ABQ9H1X1_9NEOP</name>
<feature type="coiled-coil region" evidence="1">
    <location>
        <begin position="372"/>
        <end position="406"/>
    </location>
</feature>
<keyword evidence="5" id="KW-1185">Reference proteome</keyword>
<feature type="domain" description="BBS7 beta-propeller" evidence="3">
    <location>
        <begin position="257"/>
        <end position="354"/>
    </location>
</feature>
<sequence>MSGRLVPLLACEDGVVRVLDRSQEAHCVRLQTAPSVLHLYGNDGGDAGDQLLYGTTDGSVGLLKVGYLGDGKMLGYQLSSERSACGLVGERTSWTEDPVKCGRQQSPSQSVPQKYLGKASSRLAGTPSGKFIYSGGNGLADLVGANALSSVFLVVVLYRTCAPGMSFGYCGQLKNQMKTGRSWIGPQEDCGCVVESLGPTCAEESYVNNGRFCQAHCIIFSLTTGFLHASFASVIFDCHPFGYKPGGVTAPISWTGVTNKWLLRGDQQCAGVTCLYCYDLTGDGTLDLLVGRQDGSIEVYPLDDSGEEEALGESRFTHTCSESITSIQGGVVGSPGCDEIVAATYTGWIFGLTTELVDKQVALDADGKTVMSHDLRLKLQQLRAEVDEIEQKVAKEREKYQDSTLDKYDGVSAIPYISVNDKMMLLKEEACYVLLLEVETPIDNVLIQSEVPVELLDVEKNSAVVSFSECDPAILEAGQLRAAASCLLQDYSGGRMPAGCRQCLFTSGTKVGNTLCAQLPFFGAPRYSSGHFVTSVAPGGSWLGFFTIVCPTESSSGNSVLATYRCQANTTRLELKVRTVEGQHGALRAYITPLVQPKCCQLRLYHVRPLSLHARCHAIDPSRGQADTLFPSLAETAVHKGIQASRCPETHTGVWPCPSLPNIGDAFLPNGGRSGETSEHQAN</sequence>
<organism evidence="4 5">
    <name type="scientific">Dryococelus australis</name>
    <dbReference type="NCBI Taxonomy" id="614101"/>
    <lineage>
        <taxon>Eukaryota</taxon>
        <taxon>Metazoa</taxon>
        <taxon>Ecdysozoa</taxon>
        <taxon>Arthropoda</taxon>
        <taxon>Hexapoda</taxon>
        <taxon>Insecta</taxon>
        <taxon>Pterygota</taxon>
        <taxon>Neoptera</taxon>
        <taxon>Polyneoptera</taxon>
        <taxon>Phasmatodea</taxon>
        <taxon>Verophasmatodea</taxon>
        <taxon>Anareolatae</taxon>
        <taxon>Phasmatidae</taxon>
        <taxon>Eurycanthinae</taxon>
        <taxon>Dryococelus</taxon>
    </lineage>
</organism>
<dbReference type="EMBL" id="JARBHB010000007">
    <property type="protein sequence ID" value="KAJ8878257.1"/>
    <property type="molecule type" value="Genomic_DNA"/>
</dbReference>
<dbReference type="Pfam" id="PF23743">
    <property type="entry name" value="Beta-prop_BBS7"/>
    <property type="match status" value="2"/>
</dbReference>
<accession>A0ABQ9H1X1</accession>
<dbReference type="InterPro" id="IPR056334">
    <property type="entry name" value="BBS7_GAE_dom"/>
</dbReference>
<dbReference type="Pfam" id="PF23360">
    <property type="entry name" value="BBS7_GAE"/>
    <property type="match status" value="2"/>
</dbReference>
<feature type="domain" description="BBS7 beta-propeller" evidence="3">
    <location>
        <begin position="4"/>
        <end position="66"/>
    </location>
</feature>
<dbReference type="PANTHER" id="PTHR16074:SF4">
    <property type="entry name" value="BARDET-BIEDL SYNDROME 7 PROTEIN"/>
    <property type="match status" value="1"/>
</dbReference>
<evidence type="ECO:0000313" key="4">
    <source>
        <dbReference type="EMBL" id="KAJ8878257.1"/>
    </source>
</evidence>
<protein>
    <submittedName>
        <fullName evidence="4">Uncharacterized protein</fullName>
    </submittedName>
</protein>
<dbReference type="InterPro" id="IPR056332">
    <property type="entry name" value="Beta-prop_BBS7"/>
</dbReference>
<gene>
    <name evidence="4" type="ORF">PR048_018834</name>
</gene>